<dbReference type="PANTHER" id="PTHR34218">
    <property type="entry name" value="PEPTIDASE S45 PENICILLIN AMIDASE"/>
    <property type="match status" value="1"/>
</dbReference>
<dbReference type="Pfam" id="PF01804">
    <property type="entry name" value="Penicil_amidase"/>
    <property type="match status" value="1"/>
</dbReference>
<organism evidence="4 5">
    <name type="scientific">Halobacteriovorax vibrionivorans</name>
    <dbReference type="NCBI Taxonomy" id="2152716"/>
    <lineage>
        <taxon>Bacteria</taxon>
        <taxon>Pseudomonadati</taxon>
        <taxon>Bdellovibrionota</taxon>
        <taxon>Bacteriovoracia</taxon>
        <taxon>Bacteriovoracales</taxon>
        <taxon>Halobacteriovoraceae</taxon>
        <taxon>Halobacteriovorax</taxon>
    </lineage>
</organism>
<dbReference type="EMBL" id="QDKL01000003">
    <property type="protein sequence ID" value="RZF20683.1"/>
    <property type="molecule type" value="Genomic_DNA"/>
</dbReference>
<evidence type="ECO:0000313" key="5">
    <source>
        <dbReference type="Proteomes" id="UP000443582"/>
    </source>
</evidence>
<keyword evidence="2" id="KW-0378">Hydrolase</keyword>
<dbReference type="InterPro" id="IPR023343">
    <property type="entry name" value="Penicillin_amidase_dom1"/>
</dbReference>
<dbReference type="InterPro" id="IPR043146">
    <property type="entry name" value="Penicillin_amidase_N_B-knob"/>
</dbReference>
<evidence type="ECO:0000256" key="3">
    <source>
        <dbReference type="ARBA" id="ARBA00023145"/>
    </source>
</evidence>
<dbReference type="InterPro" id="IPR002692">
    <property type="entry name" value="S45"/>
</dbReference>
<keyword evidence="5" id="KW-1185">Reference proteome</keyword>
<accession>A0ABY0ICK6</accession>
<keyword evidence="3" id="KW-0865">Zymogen</keyword>
<dbReference type="Gene3D" id="2.30.120.10">
    <property type="match status" value="1"/>
</dbReference>
<protein>
    <submittedName>
        <fullName evidence="4">Penicillin acylase family protein</fullName>
    </submittedName>
</protein>
<dbReference type="Gene3D" id="1.10.439.10">
    <property type="entry name" value="Penicillin Amidohydrolase, domain 1"/>
    <property type="match status" value="1"/>
</dbReference>
<gene>
    <name evidence="4" type="ORF">DAY19_11905</name>
</gene>
<reference evidence="5" key="1">
    <citation type="journal article" date="2019" name="Int. J. Syst. Evol. Microbiol.">
        <title>Halobacteriovorax valvorus sp. nov., a novel prokaryotic predator isolated from coastal seawater of China.</title>
        <authorList>
            <person name="Chen M.-X."/>
        </authorList>
    </citation>
    <scope>NUCLEOTIDE SEQUENCE [LARGE SCALE GENOMIC DNA]</scope>
    <source>
        <strain evidence="5">BL9</strain>
    </source>
</reference>
<dbReference type="PIRSF" id="PIRSF001227">
    <property type="entry name" value="Pen_acylase"/>
    <property type="match status" value="1"/>
</dbReference>
<name>A0ABY0ICK6_9BACT</name>
<dbReference type="Gene3D" id="1.10.1400.10">
    <property type="match status" value="1"/>
</dbReference>
<evidence type="ECO:0000256" key="1">
    <source>
        <dbReference type="ARBA" id="ARBA00006586"/>
    </source>
</evidence>
<dbReference type="Gene3D" id="3.60.20.10">
    <property type="entry name" value="Glutamine Phosphoribosylpyrophosphate, subunit 1, domain 1"/>
    <property type="match status" value="1"/>
</dbReference>
<dbReference type="InterPro" id="IPR014395">
    <property type="entry name" value="Pen/GL7ACA/AHL_acylase"/>
</dbReference>
<sequence length="728" mass="84583">MEKPNLDFKTNILDNVTRQISTKDVKSFLHAQGYYHGKDRFMQMEMLRLIAQGRLCECLKDTEETFAIDKYMRELGIDYFARQEIDNLDEKTSNLLSYYVNGVNKAMSEGLPFEFKLLSHTPQTWKISDTILTIKAMSFLGLAQGQQDLEKLIIQLLQNTNHQDKQTQDIKIERVKSLAKGALDTISDSEINLLQKVKIYNPLIPESYEFLKFIPKIQASNNWVSNKMGHAIHACDPHLECNRLPAIWYEMKANIQNVGNFFGITMPGVPGFVMGRSDDTAFSFTYGFMDMVDHFIEEVRDGKYRFETNFFDFKVRRDIIKRKNKKDVEIYIKETHAGFLEADSEIKNIKDGHYLSMAWSCRKRGGAKTLKAVLDIFHAKNVDDLFKCVSDVAISCNWLLSDSEGNIGYHQSGVLPKRNFSGLYPIEGYFKQNIWQGYYEGHQLYHFKNPNEKIIATANNRIQDEHFPTAINAPMASYRKDRVTELLVENQKHSTDLFKQMQGDTFSRQADLYINVFKSVFEESDLGRKLINWNRNYDVDNKIAPIFESFYKTLLKTFFSDHLLGKQVTTYCMDETSIIADFYGLFDRIFLTNDIDHIWFKDTADKDTYIAKALKECEQRQADTRWGDINRYKMKHILFDGKLPSFLGFDVDNIEIPGNRSTITQGAVYEAHERTTSFVPSWKMVTDHRNHDVYTVLPGGLSDRRFSKNYKSDLSNWIHGKYRQNSIV</sequence>
<dbReference type="InterPro" id="IPR029055">
    <property type="entry name" value="Ntn_hydrolases_N"/>
</dbReference>
<proteinExistence type="inferred from homology"/>
<comment type="similarity">
    <text evidence="1">Belongs to the peptidase S45 family.</text>
</comment>
<dbReference type="SUPFAM" id="SSF56235">
    <property type="entry name" value="N-terminal nucleophile aminohydrolases (Ntn hydrolases)"/>
    <property type="match status" value="1"/>
</dbReference>
<dbReference type="Proteomes" id="UP000443582">
    <property type="component" value="Unassembled WGS sequence"/>
</dbReference>
<dbReference type="PANTHER" id="PTHR34218:SF4">
    <property type="entry name" value="ACYL-HOMOSERINE LACTONE ACYLASE QUIP"/>
    <property type="match status" value="1"/>
</dbReference>
<comment type="caution">
    <text evidence="4">The sequence shown here is derived from an EMBL/GenBank/DDBJ whole genome shotgun (WGS) entry which is preliminary data.</text>
</comment>
<evidence type="ECO:0000256" key="2">
    <source>
        <dbReference type="ARBA" id="ARBA00022801"/>
    </source>
</evidence>
<dbReference type="RefSeq" id="WP_115362750.1">
    <property type="nucleotide sequence ID" value="NZ_QDKL01000003.1"/>
</dbReference>
<evidence type="ECO:0000313" key="4">
    <source>
        <dbReference type="EMBL" id="RZF20683.1"/>
    </source>
</evidence>
<dbReference type="InterPro" id="IPR043147">
    <property type="entry name" value="Penicillin_amidase_A-knob"/>
</dbReference>